<gene>
    <name evidence="10" type="ORF">GTU67_00105</name>
</gene>
<evidence type="ECO:0000256" key="8">
    <source>
        <dbReference type="PIRNR" id="PIRNR028784"/>
    </source>
</evidence>
<evidence type="ECO:0000256" key="5">
    <source>
        <dbReference type="ARBA" id="ARBA00022692"/>
    </source>
</evidence>
<dbReference type="EMBL" id="JACJUU010000001">
    <property type="protein sequence ID" value="MBC2768316.1"/>
    <property type="molecule type" value="Genomic_DNA"/>
</dbReference>
<keyword evidence="4 8" id="KW-1003">Cell membrane</keyword>
<dbReference type="PANTHER" id="PTHR34702:SF1">
    <property type="entry name" value="NA(+)_H(+) ANTIPORTER SUBUNIT F"/>
    <property type="match status" value="1"/>
</dbReference>
<keyword evidence="7 8" id="KW-0472">Membrane</keyword>
<keyword evidence="8" id="KW-0050">Antiport</keyword>
<dbReference type="GO" id="GO:0005886">
    <property type="term" value="C:plasma membrane"/>
    <property type="evidence" value="ECO:0007669"/>
    <property type="project" value="UniProtKB-SubCell"/>
</dbReference>
<feature type="transmembrane region" description="Helical" evidence="9">
    <location>
        <begin position="38"/>
        <end position="61"/>
    </location>
</feature>
<evidence type="ECO:0000256" key="4">
    <source>
        <dbReference type="ARBA" id="ARBA00022475"/>
    </source>
</evidence>
<dbReference type="NCBIfam" id="NF004812">
    <property type="entry name" value="PRK06161.1"/>
    <property type="match status" value="1"/>
</dbReference>
<keyword evidence="3 8" id="KW-0813">Transport</keyword>
<evidence type="ECO:0000313" key="10">
    <source>
        <dbReference type="EMBL" id="MBC2768316.1"/>
    </source>
</evidence>
<comment type="similarity">
    <text evidence="2 8">Belongs to the CPA3 antiporters (TC 2.A.63) subunit F family.</text>
</comment>
<evidence type="ECO:0000256" key="7">
    <source>
        <dbReference type="ARBA" id="ARBA00023136"/>
    </source>
</evidence>
<sequence length="94" mass="10201">MMDTILIWAGTFALFCFALAFAAATLRLMLGPTPQDRVLAVDTMFINGISIVLVLGVNFATGVYFDIALLMALFGFISSTVMAKFLFKGEVIQP</sequence>
<keyword evidence="5 9" id="KW-0812">Transmembrane</keyword>
<accession>A0A842HJ83</accession>
<comment type="caution">
    <text evidence="10">The sequence shown here is derived from an EMBL/GenBank/DDBJ whole genome shotgun (WGS) entry which is preliminary data.</text>
</comment>
<dbReference type="Proteomes" id="UP000545386">
    <property type="component" value="Unassembled WGS sequence"/>
</dbReference>
<feature type="transmembrane region" description="Helical" evidence="9">
    <location>
        <begin position="67"/>
        <end position="87"/>
    </location>
</feature>
<reference evidence="10 11" key="1">
    <citation type="submission" date="2020-08" db="EMBL/GenBank/DDBJ databases">
        <title>Paraeoetvoesia sp. YC-7-48 draft genome sequence.</title>
        <authorList>
            <person name="Yao L."/>
        </authorList>
    </citation>
    <scope>NUCLEOTIDE SEQUENCE [LARGE SCALE GENOMIC DNA]</scope>
    <source>
        <strain evidence="11">YC-7-48</strain>
    </source>
</reference>
<keyword evidence="6 9" id="KW-1133">Transmembrane helix</keyword>
<dbReference type="AlphaFoldDB" id="A0A842HJ83"/>
<evidence type="ECO:0000256" key="3">
    <source>
        <dbReference type="ARBA" id="ARBA00022448"/>
    </source>
</evidence>
<feature type="transmembrane region" description="Helical" evidence="9">
    <location>
        <begin position="6"/>
        <end position="26"/>
    </location>
</feature>
<dbReference type="PIRSF" id="PIRSF028784">
    <property type="entry name" value="MrpF"/>
    <property type="match status" value="1"/>
</dbReference>
<dbReference type="Pfam" id="PF04066">
    <property type="entry name" value="MrpF_PhaF"/>
    <property type="match status" value="1"/>
</dbReference>
<protein>
    <submittedName>
        <fullName evidence="10">K+/H+ antiporter subunit F</fullName>
    </submittedName>
</protein>
<evidence type="ECO:0000256" key="6">
    <source>
        <dbReference type="ARBA" id="ARBA00022989"/>
    </source>
</evidence>
<evidence type="ECO:0000256" key="1">
    <source>
        <dbReference type="ARBA" id="ARBA00004651"/>
    </source>
</evidence>
<organism evidence="10 11">
    <name type="scientific">Pusillimonas minor</name>
    <dbReference type="NCBI Taxonomy" id="2697024"/>
    <lineage>
        <taxon>Bacteria</taxon>
        <taxon>Pseudomonadati</taxon>
        <taxon>Pseudomonadota</taxon>
        <taxon>Betaproteobacteria</taxon>
        <taxon>Burkholderiales</taxon>
        <taxon>Alcaligenaceae</taxon>
        <taxon>Pusillimonas</taxon>
    </lineage>
</organism>
<dbReference type="PANTHER" id="PTHR34702">
    <property type="entry name" value="NA(+)/H(+) ANTIPORTER SUBUNIT F1"/>
    <property type="match status" value="1"/>
</dbReference>
<proteinExistence type="inferred from homology"/>
<name>A0A842HJ83_9BURK</name>
<dbReference type="GO" id="GO:0015385">
    <property type="term" value="F:sodium:proton antiporter activity"/>
    <property type="evidence" value="ECO:0007669"/>
    <property type="project" value="TreeGrafter"/>
</dbReference>
<keyword evidence="8" id="KW-0406">Ion transport</keyword>
<comment type="subcellular location">
    <subcellularLocation>
        <location evidence="1 8">Cell membrane</location>
        <topology evidence="1 8">Multi-pass membrane protein</topology>
    </subcellularLocation>
</comment>
<dbReference type="RefSeq" id="WP_185778180.1">
    <property type="nucleotide sequence ID" value="NZ_JACJUU010000001.1"/>
</dbReference>
<keyword evidence="11" id="KW-1185">Reference proteome</keyword>
<evidence type="ECO:0000313" key="11">
    <source>
        <dbReference type="Proteomes" id="UP000545386"/>
    </source>
</evidence>
<dbReference type="InterPro" id="IPR007208">
    <property type="entry name" value="MrpF/PhaF-like"/>
</dbReference>
<evidence type="ECO:0000256" key="9">
    <source>
        <dbReference type="SAM" id="Phobius"/>
    </source>
</evidence>
<evidence type="ECO:0000256" key="2">
    <source>
        <dbReference type="ARBA" id="ARBA00009212"/>
    </source>
</evidence>